<dbReference type="InterPro" id="IPR051044">
    <property type="entry name" value="MAG_DAG_Lipase"/>
</dbReference>
<dbReference type="InterPro" id="IPR029058">
    <property type="entry name" value="AB_hydrolase_fold"/>
</dbReference>
<dbReference type="GO" id="GO:0016787">
    <property type="term" value="F:hydrolase activity"/>
    <property type="evidence" value="ECO:0007669"/>
    <property type="project" value="UniProtKB-KW"/>
</dbReference>
<organism evidence="2 3">
    <name type="scientific">Rhizobium rhododendri</name>
    <dbReference type="NCBI Taxonomy" id="2506430"/>
    <lineage>
        <taxon>Bacteria</taxon>
        <taxon>Pseudomonadati</taxon>
        <taxon>Pseudomonadota</taxon>
        <taxon>Alphaproteobacteria</taxon>
        <taxon>Hyphomicrobiales</taxon>
        <taxon>Rhizobiaceae</taxon>
        <taxon>Rhizobium/Agrobacterium group</taxon>
        <taxon>Rhizobium</taxon>
    </lineage>
</organism>
<evidence type="ECO:0000313" key="3">
    <source>
        <dbReference type="Proteomes" id="UP000318939"/>
    </source>
</evidence>
<keyword evidence="2" id="KW-0378">Hydrolase</keyword>
<dbReference type="InterPro" id="IPR022742">
    <property type="entry name" value="Hydrolase_4"/>
</dbReference>
<dbReference type="SUPFAM" id="SSF53474">
    <property type="entry name" value="alpha/beta-Hydrolases"/>
    <property type="match status" value="1"/>
</dbReference>
<keyword evidence="3" id="KW-1185">Reference proteome</keyword>
<reference evidence="2" key="1">
    <citation type="journal article" date="2019" name="Phytopathology">
        <title>A Novel Group of Rhizobium tumorigenes-Like Agrobacteria Associated with Crown Gall Disease of Rhododendron and Blueberry.</title>
        <authorList>
            <person name="Kuzmanovic N."/>
            <person name="Behrens P."/>
            <person name="Idczak E."/>
            <person name="Wagner S."/>
            <person name="Gotz M."/>
            <person name="Sproer C."/>
            <person name="Bunk B."/>
            <person name="Overmann J."/>
            <person name="Smalla K."/>
        </authorList>
    </citation>
    <scope>NUCLEOTIDE SEQUENCE</scope>
    <source>
        <strain evidence="2">Rho-6.2</strain>
    </source>
</reference>
<dbReference type="Proteomes" id="UP000318939">
    <property type="component" value="Chromosome"/>
</dbReference>
<evidence type="ECO:0000313" key="2">
    <source>
        <dbReference type="EMBL" id="WFS21372.1"/>
    </source>
</evidence>
<dbReference type="Pfam" id="PF12146">
    <property type="entry name" value="Hydrolase_4"/>
    <property type="match status" value="1"/>
</dbReference>
<name>A0ABY8IC63_9HYPH</name>
<protein>
    <submittedName>
        <fullName evidence="2">Alpha/beta hydrolase</fullName>
    </submittedName>
</protein>
<sequence>MFQEIRRHQSPTGAALAYRHQPASGTPRGILLVLHGLAEHSGRYGRFAEAMAGNGYHVYAHDHRGHGRTKAPDAPLGQFARSDGVVCVIADVMAMRSLASADHPGLPVVLFGHSMGGLISLSAAIAHPADFDAVAVWNSNFHPGLAGRAGQLILGIERMLKGSDVPSALLPRLTFGAWGQSIPDHRTPFDWLSTDAAEVDAYIADPLSGFDACVSLWRDLLAMSFAAPRRRHLARLPPTLPIHLVAGAQDPATDYGKAITWLANRLKGFDFSNITTEIYSEMRHETLHEVDANRATANFAAWCERVLPKP</sequence>
<dbReference type="RefSeq" id="WP_142823222.1">
    <property type="nucleotide sequence ID" value="NZ_CP117267.1"/>
</dbReference>
<feature type="domain" description="Serine aminopeptidase S33" evidence="1">
    <location>
        <begin position="26"/>
        <end position="291"/>
    </location>
</feature>
<dbReference type="EMBL" id="CP117267">
    <property type="protein sequence ID" value="WFS21372.1"/>
    <property type="molecule type" value="Genomic_DNA"/>
</dbReference>
<reference evidence="2" key="2">
    <citation type="journal article" date="2023" name="MicrobiologyOpen">
        <title>Genomics of the tumorigenes clade of the family Rhizobiaceae and description of Rhizobium rhododendri sp. nov.</title>
        <authorList>
            <person name="Kuzmanovic N."/>
            <person name="diCenzo G.C."/>
            <person name="Bunk B."/>
            <person name="Sproeer C."/>
            <person name="Fruehling A."/>
            <person name="Neumann-Schaal M."/>
            <person name="Overmann J."/>
            <person name="Smalla K."/>
        </authorList>
    </citation>
    <scope>NUCLEOTIDE SEQUENCE</scope>
    <source>
        <strain evidence="2">Rho-6.2</strain>
    </source>
</reference>
<accession>A0ABY8IC63</accession>
<evidence type="ECO:0000259" key="1">
    <source>
        <dbReference type="Pfam" id="PF12146"/>
    </source>
</evidence>
<gene>
    <name evidence="2" type="ORF">PR018_09210</name>
</gene>
<dbReference type="PANTHER" id="PTHR11614">
    <property type="entry name" value="PHOSPHOLIPASE-RELATED"/>
    <property type="match status" value="1"/>
</dbReference>
<proteinExistence type="predicted"/>
<dbReference type="Gene3D" id="3.40.50.1820">
    <property type="entry name" value="alpha/beta hydrolase"/>
    <property type="match status" value="1"/>
</dbReference>